<organism evidence="1 2">
    <name type="scientific">Lepidopterella palustris CBS 459.81</name>
    <dbReference type="NCBI Taxonomy" id="1314670"/>
    <lineage>
        <taxon>Eukaryota</taxon>
        <taxon>Fungi</taxon>
        <taxon>Dikarya</taxon>
        <taxon>Ascomycota</taxon>
        <taxon>Pezizomycotina</taxon>
        <taxon>Dothideomycetes</taxon>
        <taxon>Pleosporomycetidae</taxon>
        <taxon>Mytilinidiales</taxon>
        <taxon>Argynnaceae</taxon>
        <taxon>Lepidopterella</taxon>
    </lineage>
</organism>
<dbReference type="OrthoDB" id="2993351at2759"/>
<proteinExistence type="predicted"/>
<keyword evidence="2" id="KW-1185">Reference proteome</keyword>
<sequence length="197" mass="22861">MHTRIATGISGLDRLKGFHIPHVYYYVNAPDDKRWKVHERKFPVEPQGGHCNVHCTARILPLPEVTRYTLIDTSCPDRLKEKAKAEAANKDCLARVYIEKWENKHRSRSLMFLPLRSLNLCLNQLQNANVPGLEDIARLMDRALVVMHWKIGIDADDVEVVSWIFSTELRPLFPFQVSNLARTYQPERKQITFLTLN</sequence>
<dbReference type="PANTHER" id="PTHR40780">
    <property type="entry name" value="DUF3669 DOMAIN-CONTAINING PROTEIN"/>
    <property type="match status" value="1"/>
</dbReference>
<dbReference type="EMBL" id="KV745222">
    <property type="protein sequence ID" value="OCK76314.1"/>
    <property type="molecule type" value="Genomic_DNA"/>
</dbReference>
<protein>
    <recommendedName>
        <fullName evidence="3">DUF3669 domain-containing protein</fullName>
    </recommendedName>
</protein>
<dbReference type="Proteomes" id="UP000250266">
    <property type="component" value="Unassembled WGS sequence"/>
</dbReference>
<accession>A0A8E2E2X9</accession>
<evidence type="ECO:0008006" key="3">
    <source>
        <dbReference type="Google" id="ProtNLM"/>
    </source>
</evidence>
<dbReference type="PANTHER" id="PTHR40780:SF2">
    <property type="entry name" value="DUF3669 DOMAIN-CONTAINING PROTEIN"/>
    <property type="match status" value="1"/>
</dbReference>
<evidence type="ECO:0000313" key="2">
    <source>
        <dbReference type="Proteomes" id="UP000250266"/>
    </source>
</evidence>
<evidence type="ECO:0000313" key="1">
    <source>
        <dbReference type="EMBL" id="OCK76314.1"/>
    </source>
</evidence>
<gene>
    <name evidence="1" type="ORF">K432DRAFT_463442</name>
</gene>
<name>A0A8E2E2X9_9PEZI</name>
<dbReference type="AlphaFoldDB" id="A0A8E2E2X9"/>
<reference evidence="1 2" key="1">
    <citation type="journal article" date="2016" name="Nat. Commun.">
        <title>Ectomycorrhizal ecology is imprinted in the genome of the dominant symbiotic fungus Cenococcum geophilum.</title>
        <authorList>
            <consortium name="DOE Joint Genome Institute"/>
            <person name="Peter M."/>
            <person name="Kohler A."/>
            <person name="Ohm R.A."/>
            <person name="Kuo A."/>
            <person name="Krutzmann J."/>
            <person name="Morin E."/>
            <person name="Arend M."/>
            <person name="Barry K.W."/>
            <person name="Binder M."/>
            <person name="Choi C."/>
            <person name="Clum A."/>
            <person name="Copeland A."/>
            <person name="Grisel N."/>
            <person name="Haridas S."/>
            <person name="Kipfer T."/>
            <person name="LaButti K."/>
            <person name="Lindquist E."/>
            <person name="Lipzen A."/>
            <person name="Maire R."/>
            <person name="Meier B."/>
            <person name="Mihaltcheva S."/>
            <person name="Molinier V."/>
            <person name="Murat C."/>
            <person name="Poggeler S."/>
            <person name="Quandt C.A."/>
            <person name="Sperisen C."/>
            <person name="Tritt A."/>
            <person name="Tisserant E."/>
            <person name="Crous P.W."/>
            <person name="Henrissat B."/>
            <person name="Nehls U."/>
            <person name="Egli S."/>
            <person name="Spatafora J.W."/>
            <person name="Grigoriev I.V."/>
            <person name="Martin F.M."/>
        </authorList>
    </citation>
    <scope>NUCLEOTIDE SEQUENCE [LARGE SCALE GENOMIC DNA]</scope>
    <source>
        <strain evidence="1 2">CBS 459.81</strain>
    </source>
</reference>